<dbReference type="AlphaFoldDB" id="A0A7C5WZK7"/>
<evidence type="ECO:0000256" key="3">
    <source>
        <dbReference type="ARBA" id="ARBA00023204"/>
    </source>
</evidence>
<comment type="similarity">
    <text evidence="7">Belongs to the type-2 OGG1 family.</text>
</comment>
<comment type="caution">
    <text evidence="9">The sequence shown here is derived from an EMBL/GenBank/DDBJ whole genome shotgun (WGS) entry which is preliminary data.</text>
</comment>
<keyword evidence="3 7" id="KW-0234">DNA repair</keyword>
<dbReference type="CDD" id="cd00056">
    <property type="entry name" value="ENDO3c"/>
    <property type="match status" value="1"/>
</dbReference>
<dbReference type="InterPro" id="IPR011257">
    <property type="entry name" value="DNA_glycosylase"/>
</dbReference>
<dbReference type="EC" id="3.2.2.-" evidence="7"/>
<accession>A0A7C5WZK7</accession>
<dbReference type="GO" id="GO:0140078">
    <property type="term" value="F:class I DNA-(apurinic or apyrimidinic site) endonuclease activity"/>
    <property type="evidence" value="ECO:0007669"/>
    <property type="project" value="UniProtKB-EC"/>
</dbReference>
<feature type="active site" evidence="7">
    <location>
        <position position="165"/>
    </location>
</feature>
<evidence type="ECO:0000259" key="8">
    <source>
        <dbReference type="SMART" id="SM00478"/>
    </source>
</evidence>
<dbReference type="PIRSF" id="PIRSF005954">
    <property type="entry name" value="Thrmst_ogg"/>
    <property type="match status" value="1"/>
</dbReference>
<evidence type="ECO:0000256" key="2">
    <source>
        <dbReference type="ARBA" id="ARBA00022801"/>
    </source>
</evidence>
<dbReference type="EMBL" id="DSAC01000089">
    <property type="protein sequence ID" value="HHO74390.1"/>
    <property type="molecule type" value="Genomic_DNA"/>
</dbReference>
<feature type="domain" description="HhH-GPD" evidence="8">
    <location>
        <begin position="57"/>
        <end position="219"/>
    </location>
</feature>
<evidence type="ECO:0000256" key="6">
    <source>
        <dbReference type="ARBA" id="ARBA00023295"/>
    </source>
</evidence>
<evidence type="ECO:0000256" key="7">
    <source>
        <dbReference type="HAMAP-Rule" id="MF_00241"/>
    </source>
</evidence>
<keyword evidence="6 7" id="KW-0326">Glycosidase</keyword>
<dbReference type="Gene3D" id="1.10.340.30">
    <property type="entry name" value="Hypothetical protein, domain 2"/>
    <property type="match status" value="1"/>
</dbReference>
<keyword evidence="5 7" id="KW-0511">Multifunctional enzyme</keyword>
<name>A0A7C5WZK7_9AQUI</name>
<dbReference type="NCBIfam" id="NF002305">
    <property type="entry name" value="PRK01229.1"/>
    <property type="match status" value="1"/>
</dbReference>
<reference evidence="9" key="1">
    <citation type="journal article" date="2020" name="mSystems">
        <title>Genome- and Community-Level Interaction Insights into Carbon Utilization and Element Cycling Functions of Hydrothermarchaeota in Hydrothermal Sediment.</title>
        <authorList>
            <person name="Zhou Z."/>
            <person name="Liu Y."/>
            <person name="Xu W."/>
            <person name="Pan J."/>
            <person name="Luo Z.H."/>
            <person name="Li M."/>
        </authorList>
    </citation>
    <scope>NUCLEOTIDE SEQUENCE [LARGE SCALE GENOMIC DNA]</scope>
    <source>
        <strain evidence="9">SpSt-114</strain>
    </source>
</reference>
<keyword evidence="1 7" id="KW-0227">DNA damage</keyword>
<protein>
    <recommendedName>
        <fullName evidence="7">8-oxoguanine DNA glycosylase/AP lyase</fullName>
    </recommendedName>
    <domain>
        <recommendedName>
            <fullName evidence="7">8-oxoguanine DNA glycosylase</fullName>
            <shortName evidence="7">8-oxoG DNA glycosylase</shortName>
            <ecNumber evidence="7">3.2.2.-</ecNumber>
        </recommendedName>
    </domain>
    <domain>
        <recommendedName>
            <fullName evidence="7">DNA-(apurinic or apyrimidinic site) lyase</fullName>
            <shortName evidence="7">AP lyase</shortName>
            <ecNumber evidence="7">4.2.99.18</ecNumber>
        </recommendedName>
    </domain>
</protein>
<keyword evidence="4 7" id="KW-0456">Lyase</keyword>
<feature type="site" description="Important for guanine/8-oxoguanine distinction" evidence="7">
    <location>
        <position position="224"/>
    </location>
</feature>
<dbReference type="GO" id="GO:0006284">
    <property type="term" value="P:base-excision repair"/>
    <property type="evidence" value="ECO:0007669"/>
    <property type="project" value="UniProtKB-UniRule"/>
</dbReference>
<dbReference type="Gene3D" id="1.10.1670.10">
    <property type="entry name" value="Helix-hairpin-Helix base-excision DNA repair enzymes (C-terminal)"/>
    <property type="match status" value="1"/>
</dbReference>
<dbReference type="EC" id="4.2.99.18" evidence="7"/>
<comment type="catalytic activity">
    <reaction evidence="7">
        <text>2'-deoxyribonucleotide-(2'-deoxyribose 5'-phosphate)-2'-deoxyribonucleotide-DNA = a 3'-end 2'-deoxyribonucleotide-(2,3-dehydro-2,3-deoxyribose 5'-phosphate)-DNA + a 5'-end 5'-phospho-2'-deoxyribonucleoside-DNA + H(+)</text>
        <dbReference type="Rhea" id="RHEA:66592"/>
        <dbReference type="Rhea" id="RHEA-COMP:13180"/>
        <dbReference type="Rhea" id="RHEA-COMP:16897"/>
        <dbReference type="Rhea" id="RHEA-COMP:17067"/>
        <dbReference type="ChEBI" id="CHEBI:15378"/>
        <dbReference type="ChEBI" id="CHEBI:136412"/>
        <dbReference type="ChEBI" id="CHEBI:157695"/>
        <dbReference type="ChEBI" id="CHEBI:167181"/>
        <dbReference type="EC" id="4.2.99.18"/>
    </reaction>
</comment>
<feature type="active site" evidence="7">
    <location>
        <position position="147"/>
    </location>
</feature>
<comment type="function">
    <text evidence="7">Catalyzes the excision of an oxidatively damaged form of guanine (7,8-dihydro-8-oxoguanine = 8-oxoG) from DNA. Also cleaves the DNA backbone at apurinic/apyrimidinic sites (AP sites).</text>
</comment>
<dbReference type="GO" id="GO:0016799">
    <property type="term" value="F:hydrolase activity, hydrolyzing N-glycosyl compounds"/>
    <property type="evidence" value="ECO:0007669"/>
    <property type="project" value="UniProtKB-UniRule"/>
</dbReference>
<evidence type="ECO:0000313" key="9">
    <source>
        <dbReference type="EMBL" id="HHO74390.1"/>
    </source>
</evidence>
<dbReference type="InterPro" id="IPR003265">
    <property type="entry name" value="HhH-GPD_domain"/>
</dbReference>
<dbReference type="SUPFAM" id="SSF48150">
    <property type="entry name" value="DNA-glycosylase"/>
    <property type="match status" value="1"/>
</dbReference>
<organism evidence="9">
    <name type="scientific">Thermocrinis ruber</name>
    <dbReference type="NCBI Taxonomy" id="75906"/>
    <lineage>
        <taxon>Bacteria</taxon>
        <taxon>Pseudomonadati</taxon>
        <taxon>Aquificota</taxon>
        <taxon>Aquificia</taxon>
        <taxon>Aquificales</taxon>
        <taxon>Aquificaceae</taxon>
        <taxon>Thermocrinis</taxon>
    </lineage>
</organism>
<gene>
    <name evidence="7" type="primary">ogg</name>
    <name evidence="9" type="ORF">ENN04_07160</name>
</gene>
<dbReference type="Pfam" id="PF22175">
    <property type="entry name" value="Ogg-HhH"/>
    <property type="match status" value="1"/>
</dbReference>
<dbReference type="HAMAP" id="MF_00241">
    <property type="entry name" value="Ogg"/>
    <property type="match status" value="1"/>
</dbReference>
<dbReference type="SMART" id="SM00478">
    <property type="entry name" value="ENDO3c"/>
    <property type="match status" value="1"/>
</dbReference>
<dbReference type="InterPro" id="IPR012092">
    <property type="entry name" value="DNA_glyclase/AP_lyase_Ogg"/>
</dbReference>
<evidence type="ECO:0000256" key="5">
    <source>
        <dbReference type="ARBA" id="ARBA00023268"/>
    </source>
</evidence>
<keyword evidence="2 7" id="KW-0378">Hydrolase</keyword>
<dbReference type="InterPro" id="IPR023170">
    <property type="entry name" value="HhH_base_excis_C"/>
</dbReference>
<sequence>MFEDVLLAKEKAGSFVRRRLEEFENLGRFGETYFNFKPFLDAEYKADIFSELCFCLLTANSSASLGIKAQMQIGTEGFKTLGLEELTEILSSLGHRFARQRAERIVKVRESFHRTLELLKNGSSPQELRDLLSDARSKYKVEGFGLKEASHFLRNIGYKDVAIIDRHIFRFLKEKKLIPDCKTITRKIYLQSERVLKEVAQGLGMSLAELDLYVFYLKTGKVLK</sequence>
<evidence type="ECO:0000256" key="4">
    <source>
        <dbReference type="ARBA" id="ARBA00023239"/>
    </source>
</evidence>
<proteinExistence type="inferred from homology"/>
<evidence type="ECO:0000256" key="1">
    <source>
        <dbReference type="ARBA" id="ARBA00022763"/>
    </source>
</evidence>